<keyword evidence="3" id="KW-1185">Reference proteome</keyword>
<dbReference type="Proteomes" id="UP000054498">
    <property type="component" value="Unassembled WGS sequence"/>
</dbReference>
<dbReference type="RefSeq" id="XP_013893338.1">
    <property type="nucleotide sequence ID" value="XM_014037884.1"/>
</dbReference>
<organism evidence="2 3">
    <name type="scientific">Monoraphidium neglectum</name>
    <dbReference type="NCBI Taxonomy" id="145388"/>
    <lineage>
        <taxon>Eukaryota</taxon>
        <taxon>Viridiplantae</taxon>
        <taxon>Chlorophyta</taxon>
        <taxon>core chlorophytes</taxon>
        <taxon>Chlorophyceae</taxon>
        <taxon>CS clade</taxon>
        <taxon>Sphaeropleales</taxon>
        <taxon>Selenastraceae</taxon>
        <taxon>Monoraphidium</taxon>
    </lineage>
</organism>
<feature type="compositionally biased region" description="Low complexity" evidence="1">
    <location>
        <begin position="57"/>
        <end position="67"/>
    </location>
</feature>
<feature type="non-terminal residue" evidence="2">
    <location>
        <position position="1"/>
    </location>
</feature>
<evidence type="ECO:0000256" key="1">
    <source>
        <dbReference type="SAM" id="MobiDB-lite"/>
    </source>
</evidence>
<dbReference type="GeneID" id="25731128"/>
<dbReference type="AlphaFoldDB" id="A0A0D2KEP3"/>
<evidence type="ECO:0000313" key="3">
    <source>
        <dbReference type="Proteomes" id="UP000054498"/>
    </source>
</evidence>
<sequence>AFEKVLMQQYTGALRAPPRALAQAVLKAREDLLYDLSLQEAAAADAAARVAAAAVKPKASAGGWRLQGWRRHRRRRRRG</sequence>
<feature type="compositionally biased region" description="Basic residues" evidence="1">
    <location>
        <begin position="68"/>
        <end position="79"/>
    </location>
</feature>
<evidence type="ECO:0000313" key="2">
    <source>
        <dbReference type="EMBL" id="KIY94318.1"/>
    </source>
</evidence>
<dbReference type="EMBL" id="KK104174">
    <property type="protein sequence ID" value="KIY94318.1"/>
    <property type="molecule type" value="Genomic_DNA"/>
</dbReference>
<protein>
    <submittedName>
        <fullName evidence="2">Uncharacterized protein</fullName>
    </submittedName>
</protein>
<gene>
    <name evidence="2" type="ORF">MNEG_13645</name>
</gene>
<accession>A0A0D2KEP3</accession>
<dbReference type="KEGG" id="mng:MNEG_13645"/>
<proteinExistence type="predicted"/>
<feature type="region of interest" description="Disordered" evidence="1">
    <location>
        <begin position="57"/>
        <end position="79"/>
    </location>
</feature>
<reference evidence="2 3" key="1">
    <citation type="journal article" date="2013" name="BMC Genomics">
        <title>Reconstruction of the lipid metabolism for the microalga Monoraphidium neglectum from its genome sequence reveals characteristics suitable for biofuel production.</title>
        <authorList>
            <person name="Bogen C."/>
            <person name="Al-Dilaimi A."/>
            <person name="Albersmeier A."/>
            <person name="Wichmann J."/>
            <person name="Grundmann M."/>
            <person name="Rupp O."/>
            <person name="Lauersen K.J."/>
            <person name="Blifernez-Klassen O."/>
            <person name="Kalinowski J."/>
            <person name="Goesmann A."/>
            <person name="Mussgnug J.H."/>
            <person name="Kruse O."/>
        </authorList>
    </citation>
    <scope>NUCLEOTIDE SEQUENCE [LARGE SCALE GENOMIC DNA]</scope>
    <source>
        <strain evidence="2 3">SAG 48.87</strain>
    </source>
</reference>
<name>A0A0D2KEP3_9CHLO</name>